<evidence type="ECO:0000259" key="2">
    <source>
        <dbReference type="Pfam" id="PF20047"/>
    </source>
</evidence>
<dbReference type="AlphaFoldDB" id="A0A3P3QX22"/>
<feature type="transmembrane region" description="Helical" evidence="1">
    <location>
        <begin position="71"/>
        <end position="92"/>
    </location>
</feature>
<feature type="transmembrane region" description="Helical" evidence="1">
    <location>
        <begin position="238"/>
        <end position="259"/>
    </location>
</feature>
<evidence type="ECO:0000256" key="1">
    <source>
        <dbReference type="SAM" id="Phobius"/>
    </source>
</evidence>
<dbReference type="Pfam" id="PF20047">
    <property type="entry name" value="DUF6449"/>
    <property type="match status" value="1"/>
</dbReference>
<keyword evidence="4" id="KW-1185">Reference proteome</keyword>
<organism evidence="3 4">
    <name type="scientific">Lachnoanaerobaculum gingivalis</name>
    <dbReference type="NCBI Taxonomy" id="2490855"/>
    <lineage>
        <taxon>Bacteria</taxon>
        <taxon>Bacillati</taxon>
        <taxon>Bacillota</taxon>
        <taxon>Clostridia</taxon>
        <taxon>Lachnospirales</taxon>
        <taxon>Lachnospiraceae</taxon>
        <taxon>Lachnoanaerobaculum</taxon>
    </lineage>
</organism>
<evidence type="ECO:0000313" key="3">
    <source>
        <dbReference type="EMBL" id="RRJ25685.1"/>
    </source>
</evidence>
<feature type="transmembrane region" description="Helical" evidence="1">
    <location>
        <begin position="112"/>
        <end position="138"/>
    </location>
</feature>
<name>A0A3P3QX22_9FIRM</name>
<comment type="caution">
    <text evidence="3">The sequence shown here is derived from an EMBL/GenBank/DDBJ whole genome shotgun (WGS) entry which is preliminary data.</text>
</comment>
<evidence type="ECO:0000313" key="4">
    <source>
        <dbReference type="Proteomes" id="UP000272490"/>
    </source>
</evidence>
<proteinExistence type="predicted"/>
<keyword evidence="1" id="KW-0472">Membrane</keyword>
<feature type="transmembrane region" description="Helical" evidence="1">
    <location>
        <begin position="20"/>
        <end position="46"/>
    </location>
</feature>
<protein>
    <submittedName>
        <fullName evidence="3">ABC transporter permease</fullName>
    </submittedName>
</protein>
<feature type="transmembrane region" description="Helical" evidence="1">
    <location>
        <begin position="304"/>
        <end position="327"/>
    </location>
</feature>
<accession>A0A3P3QX22</accession>
<dbReference type="OrthoDB" id="1643401at2"/>
<reference evidence="3 4" key="1">
    <citation type="submission" date="2018-11" db="EMBL/GenBank/DDBJ databases">
        <title>Genome sequencing of Lachnoanaerobaculum sp. KCOM 2030 (= ChDC B114).</title>
        <authorList>
            <person name="Kook J.-K."/>
            <person name="Park S.-N."/>
            <person name="Lim Y.K."/>
        </authorList>
    </citation>
    <scope>NUCLEOTIDE SEQUENCE [LARGE SCALE GENOMIC DNA]</scope>
    <source>
        <strain evidence="3 4">KCOM 2030</strain>
    </source>
</reference>
<feature type="transmembrane region" description="Helical" evidence="1">
    <location>
        <begin position="179"/>
        <end position="199"/>
    </location>
</feature>
<feature type="transmembrane region" description="Helical" evidence="1">
    <location>
        <begin position="144"/>
        <end position="167"/>
    </location>
</feature>
<sequence>MTSKSLFFKLMKEDFKTRVWTLAISILIFFFSLIVATAMMISFNIYNNSTYNYSDDLAINFMSYIGISNPFFGIIFIVLSLVMAMSGFSYLYSKKKVDMYHSLPVKREVLYFIKIINGILIVVIPFIICEISASLLALANTGKIGVVIAAIWAIAEWTLLFILSYFLTVFSIMLTGNMLIGILACGFFSFYFPLISLVLKGYQSTFFDTYYTSGFIIENVLPNMSSFMLMFNIFELKWLTRIIIVILASIAFLFINLFLYKKRASEAAGKSVSFNVIKLPIKAMMVIFMSILMYLLGYEVMNHSIVWGLFGLIVSGVITHCVMEIIYNQDFKKIFAKKIELLVLIIISIFITAAFQFDIFGYDSYIPSASQIKSTAVISDLLESNSEQYYNKVEISDAYYDESFVDVDYASDSKIEADQIKKMDIQNKDAVLELARQGIEAAKYDLEPQGDFDRVLISYKLKNGRTVGRVYYLDLDQSTLGLSSVYADESYKKSNYPILSQNPENIVSVDFNGIMDNDTHIVFHDDEMKKKFVETYKKELMNLDYETKLKSYPFASIRFNDDFMEGALRKYAGFNYTSDSTSATYSKWENIYASSLESVGFYPIYPEFNETLDLLKEMGVEITYIFPAQYVESIDVSYNDWENTTLDDNNEEVEPYSSETTPKTFTDKKDIEEILDKLVVCDSPYKENLNEDRDYTVIIRSGNPEDSDYRGYNSYGFKKGNIPEILKK</sequence>
<keyword evidence="1" id="KW-0812">Transmembrane</keyword>
<feature type="transmembrane region" description="Helical" evidence="1">
    <location>
        <begin position="279"/>
        <end position="298"/>
    </location>
</feature>
<feature type="domain" description="DUF6449" evidence="2">
    <location>
        <begin position="459"/>
        <end position="619"/>
    </location>
</feature>
<dbReference type="Proteomes" id="UP000272490">
    <property type="component" value="Unassembled WGS sequence"/>
</dbReference>
<feature type="transmembrane region" description="Helical" evidence="1">
    <location>
        <begin position="339"/>
        <end position="357"/>
    </location>
</feature>
<dbReference type="InterPro" id="IPR045611">
    <property type="entry name" value="DUF6449"/>
</dbReference>
<dbReference type="EMBL" id="RRCO01000003">
    <property type="protein sequence ID" value="RRJ25685.1"/>
    <property type="molecule type" value="Genomic_DNA"/>
</dbReference>
<keyword evidence="1" id="KW-1133">Transmembrane helix</keyword>
<gene>
    <name evidence="3" type="ORF">EHV10_07075</name>
</gene>